<dbReference type="RefSeq" id="WP_065277985.1">
    <property type="nucleotide sequence ID" value="NZ_MAMO01000177.1"/>
</dbReference>
<dbReference type="EMBL" id="KX492074">
    <property type="protein sequence ID" value="AOO94438.1"/>
    <property type="molecule type" value="Genomic_DNA"/>
</dbReference>
<sequence length="238" mass="26440">MKPLFLLRLILDVLAAGLLLAALAYNWLGNAAHEIIGTGMFLLLISQNIFNRRWYGMITKGWREPRGIVTKVINLSLLITMLTLLVTSIIISETVFGFLSLTGTFTLRQIHASAAYLALLMASIHLGLHWSMIIGVVSSRFGMTAEGRLPTLVLRVVAITVAVYGVQSLLTVNVGSKLFMQMSFDFWDFQTATPAFFLHHIAIIGLFVSITHYGLKLIRGRNRRTRTVGHKAVERGSI</sequence>
<keyword evidence="1" id="KW-0812">Transmembrane</keyword>
<keyword evidence="1" id="KW-0472">Membrane</keyword>
<dbReference type="AlphaFoldDB" id="A0A1B8R2A6"/>
<name>A0A1B8R2A6_RHILT</name>
<feature type="transmembrane region" description="Helical" evidence="1">
    <location>
        <begin position="31"/>
        <end position="51"/>
    </location>
</feature>
<evidence type="ECO:0000259" key="2">
    <source>
        <dbReference type="Pfam" id="PF14358"/>
    </source>
</evidence>
<feature type="transmembrane region" description="Helical" evidence="1">
    <location>
        <begin position="72"/>
        <end position="91"/>
    </location>
</feature>
<evidence type="ECO:0000256" key="1">
    <source>
        <dbReference type="SAM" id="Phobius"/>
    </source>
</evidence>
<reference evidence="3" key="1">
    <citation type="journal article" date="2015" name="BMC Genomics">
        <title>Transcriptome profiling of a Rhizobium leguminosarum bv. trifolii rosR mutant reveals the role of the transcriptional regulator RosR in motility, synthesis of cell-surface components, and other cellular processes.</title>
        <authorList>
            <person name="Rachwal K."/>
            <person name="Matczynska E."/>
            <person name="Janczarek M."/>
        </authorList>
    </citation>
    <scope>NUCLEOTIDE SEQUENCE</scope>
    <source>
        <strain evidence="3">Rt24.2</strain>
    </source>
</reference>
<organism evidence="3">
    <name type="scientific">Rhizobium leguminosarum bv. trifolii</name>
    <dbReference type="NCBI Taxonomy" id="386"/>
    <lineage>
        <taxon>Bacteria</taxon>
        <taxon>Pseudomonadati</taxon>
        <taxon>Pseudomonadota</taxon>
        <taxon>Alphaproteobacteria</taxon>
        <taxon>Hyphomicrobiales</taxon>
        <taxon>Rhizobiaceae</taxon>
        <taxon>Rhizobium/Agrobacterium group</taxon>
        <taxon>Rhizobium</taxon>
    </lineage>
</organism>
<dbReference type="InterPro" id="IPR025517">
    <property type="entry name" value="DUF4405"/>
</dbReference>
<dbReference type="Pfam" id="PF14358">
    <property type="entry name" value="DUF4405"/>
    <property type="match status" value="1"/>
</dbReference>
<feature type="domain" description="Flavinylation-associated cytochrome" evidence="2">
    <location>
        <begin position="72"/>
        <end position="130"/>
    </location>
</feature>
<evidence type="ECO:0000313" key="3">
    <source>
        <dbReference type="EMBL" id="AOO94438.1"/>
    </source>
</evidence>
<feature type="transmembrane region" description="Helical" evidence="1">
    <location>
        <begin position="5"/>
        <end position="25"/>
    </location>
</feature>
<feature type="transmembrane region" description="Helical" evidence="1">
    <location>
        <begin position="111"/>
        <end position="131"/>
    </location>
</feature>
<keyword evidence="1" id="KW-1133">Transmembrane helix</keyword>
<accession>A0A1B8R2A6</accession>
<proteinExistence type="predicted"/>
<feature type="transmembrane region" description="Helical" evidence="1">
    <location>
        <begin position="152"/>
        <end position="175"/>
    </location>
</feature>
<feature type="transmembrane region" description="Helical" evidence="1">
    <location>
        <begin position="195"/>
        <end position="215"/>
    </location>
</feature>
<protein>
    <recommendedName>
        <fullName evidence="2">Flavinylation-associated cytochrome domain-containing protein</fullName>
    </recommendedName>
</protein>
<reference evidence="3" key="2">
    <citation type="journal article" date="2016" name="Front. Microbiol.">
        <title>The Regulatory Protein RosR Affects Rhizobium leguminosarum bv. trifolii Protein Profiles, Cell Surface Properties, and Symbiosis with Clover.</title>
        <authorList>
            <person name="Rachwal K."/>
            <person name="Boguszewska A."/>
            <person name="Kopcinska J."/>
            <person name="Karas M."/>
            <person name="Tchorzewski M."/>
            <person name="Janczarek M."/>
        </authorList>
    </citation>
    <scope>NUCLEOTIDE SEQUENCE</scope>
    <source>
        <strain evidence="3">Rt24.2</strain>
    </source>
</reference>